<accession>A0A2S8ID58</accession>
<feature type="domain" description="Thiolase C-terminal" evidence="1">
    <location>
        <begin position="250"/>
        <end position="380"/>
    </location>
</feature>
<evidence type="ECO:0000259" key="1">
    <source>
        <dbReference type="Pfam" id="PF22691"/>
    </source>
</evidence>
<reference evidence="3" key="1">
    <citation type="submission" date="2018-02" db="EMBL/GenBank/DDBJ databases">
        <title>Draft genome sequencing of Rhodococcus opacus KU647198.</title>
        <authorList>
            <person name="Zheng B.-X."/>
        </authorList>
    </citation>
    <scope>NUCLEOTIDE SEQUENCE [LARGE SCALE GENOMIC DNA]</scope>
    <source>
        <strain evidence="3">04-OD7</strain>
    </source>
</reference>
<dbReference type="GO" id="GO:0016747">
    <property type="term" value="F:acyltransferase activity, transferring groups other than amino-acyl groups"/>
    <property type="evidence" value="ECO:0007669"/>
    <property type="project" value="InterPro"/>
</dbReference>
<evidence type="ECO:0000313" key="3">
    <source>
        <dbReference type="Proteomes" id="UP000239290"/>
    </source>
</evidence>
<organism evidence="2 3">
    <name type="scientific">Rhodococcus opacus</name>
    <name type="common">Nocardia opaca</name>
    <dbReference type="NCBI Taxonomy" id="37919"/>
    <lineage>
        <taxon>Bacteria</taxon>
        <taxon>Bacillati</taxon>
        <taxon>Actinomycetota</taxon>
        <taxon>Actinomycetes</taxon>
        <taxon>Mycobacteriales</taxon>
        <taxon>Nocardiaceae</taxon>
        <taxon>Rhodococcus</taxon>
    </lineage>
</organism>
<dbReference type="Gene3D" id="3.40.47.10">
    <property type="match status" value="1"/>
</dbReference>
<keyword evidence="2" id="KW-0808">Transferase</keyword>
<dbReference type="CDD" id="cd00829">
    <property type="entry name" value="SCP-x_thiolase"/>
    <property type="match status" value="1"/>
</dbReference>
<dbReference type="AlphaFoldDB" id="A0A2S8ID58"/>
<evidence type="ECO:0000313" key="2">
    <source>
        <dbReference type="EMBL" id="PQP12655.1"/>
    </source>
</evidence>
<dbReference type="EMBL" id="PUIO01000105">
    <property type="protein sequence ID" value="PQP12655.1"/>
    <property type="molecule type" value="Genomic_DNA"/>
</dbReference>
<dbReference type="Pfam" id="PF22691">
    <property type="entry name" value="Thiolase_C_1"/>
    <property type="match status" value="1"/>
</dbReference>
<dbReference type="PIRSF" id="PIRSF000429">
    <property type="entry name" value="Ac-CoA_Ac_transf"/>
    <property type="match status" value="1"/>
</dbReference>
<name>A0A2S8ID58_RHOOP</name>
<sequence length="384" mass="39894">MTRQAFAGATAVSGIGMTEISRRSGVSPLQLALAASRSAIQDAGLANSDIDGVLSYHMADSAPVNTVAEHLGLSPETWTNEIYGGGTQSASILGDAAMLIHSGTATNVLVFRALNGRSGKRMGQAAIRVAGGETQFTIPFGMAGPVNLFAMAATRWMYDTGATEEDLASVVCQSRQLAASNPRALIHAPITCDEYRASPFVSTPLRRVDCCQETDAGAALVVSRADIADAVSPSSPRIAAVVRGGGLGSSSMDKAADLSAIFSRYVARKLWKLSGLRPADVDVAMLYDAYSPIVLQQLEDFGFCGVGGSGEFVRSGETLPSGALPVNPHGGLLSEGYIHGLNNVLEAVRQLRGTAPSHQVESPHVALCTGFGGSYGSATILESF</sequence>
<dbReference type="PANTHER" id="PTHR42870:SF1">
    <property type="entry name" value="NON-SPECIFIC LIPID-TRANSFER PROTEIN-LIKE 2"/>
    <property type="match status" value="1"/>
</dbReference>
<protein>
    <submittedName>
        <fullName evidence="2">Acetyl-CoA acetyltransferase</fullName>
    </submittedName>
</protein>
<gene>
    <name evidence="2" type="ORF">C5613_42650</name>
</gene>
<dbReference type="SUPFAM" id="SSF53901">
    <property type="entry name" value="Thiolase-like"/>
    <property type="match status" value="2"/>
</dbReference>
<proteinExistence type="predicted"/>
<dbReference type="Proteomes" id="UP000239290">
    <property type="component" value="Unassembled WGS sequence"/>
</dbReference>
<dbReference type="InterPro" id="IPR002155">
    <property type="entry name" value="Thiolase"/>
</dbReference>
<dbReference type="InterPro" id="IPR016039">
    <property type="entry name" value="Thiolase-like"/>
</dbReference>
<dbReference type="InterPro" id="IPR055140">
    <property type="entry name" value="Thiolase_C_2"/>
</dbReference>
<dbReference type="PANTHER" id="PTHR42870">
    <property type="entry name" value="ACETYL-COA C-ACETYLTRANSFERASE"/>
    <property type="match status" value="1"/>
</dbReference>
<comment type="caution">
    <text evidence="2">The sequence shown here is derived from an EMBL/GenBank/DDBJ whole genome shotgun (WGS) entry which is preliminary data.</text>
</comment>